<dbReference type="SUPFAM" id="SSF116726">
    <property type="entry name" value="TrkA C-terminal domain-like"/>
    <property type="match status" value="1"/>
</dbReference>
<gene>
    <name evidence="5" type="ORF">PITCH_A1250005</name>
</gene>
<comment type="subcellular location">
    <subcellularLocation>
        <location evidence="1">Cell membrane</location>
        <topology evidence="1">Multi-pass membrane protein</topology>
    </subcellularLocation>
</comment>
<evidence type="ECO:0000313" key="5">
    <source>
        <dbReference type="EMBL" id="SPD72170.1"/>
    </source>
</evidence>
<dbReference type="GO" id="GO:0008324">
    <property type="term" value="F:monoatomic cation transmembrane transporter activity"/>
    <property type="evidence" value="ECO:0007669"/>
    <property type="project" value="InterPro"/>
</dbReference>
<accession>A0A445MRS2</accession>
<keyword evidence="2" id="KW-1133">Transmembrane helix</keyword>
<dbReference type="InterPro" id="IPR036291">
    <property type="entry name" value="NAD(P)-bd_dom_sf"/>
</dbReference>
<keyword evidence="2" id="KW-0812">Transmembrane</keyword>
<dbReference type="SUPFAM" id="SSF51735">
    <property type="entry name" value="NAD(P)-binding Rossmann-fold domains"/>
    <property type="match status" value="1"/>
</dbReference>
<dbReference type="SUPFAM" id="SSF81324">
    <property type="entry name" value="Voltage-gated potassium channels"/>
    <property type="match status" value="1"/>
</dbReference>
<dbReference type="InterPro" id="IPR013099">
    <property type="entry name" value="K_chnl_dom"/>
</dbReference>
<feature type="domain" description="RCK C-terminal" evidence="4">
    <location>
        <begin position="245"/>
        <end position="329"/>
    </location>
</feature>
<dbReference type="PANTHER" id="PTHR43833">
    <property type="entry name" value="POTASSIUM CHANNEL PROTEIN 2-RELATED-RELATED"/>
    <property type="match status" value="1"/>
</dbReference>
<dbReference type="GO" id="GO:0006813">
    <property type="term" value="P:potassium ion transport"/>
    <property type="evidence" value="ECO:0007669"/>
    <property type="project" value="InterPro"/>
</dbReference>
<reference evidence="5" key="1">
    <citation type="submission" date="2018-01" db="EMBL/GenBank/DDBJ databases">
        <authorList>
            <person name="Regsiter A."/>
            <person name="William W."/>
        </authorList>
    </citation>
    <scope>NUCLEOTIDE SEQUENCE</scope>
    <source>
        <strain evidence="5">TRIP AH-1</strain>
    </source>
</reference>
<evidence type="ECO:0000259" key="4">
    <source>
        <dbReference type="PROSITE" id="PS51202"/>
    </source>
</evidence>
<name>A0A445MRS2_9BACT</name>
<feature type="transmembrane region" description="Helical" evidence="2">
    <location>
        <begin position="60"/>
        <end position="85"/>
    </location>
</feature>
<dbReference type="AlphaFoldDB" id="A0A445MRS2"/>
<dbReference type="GO" id="GO:0005886">
    <property type="term" value="C:plasma membrane"/>
    <property type="evidence" value="ECO:0007669"/>
    <property type="project" value="UniProtKB-SubCell"/>
</dbReference>
<keyword evidence="2" id="KW-0472">Membrane</keyword>
<dbReference type="Gene3D" id="3.40.50.720">
    <property type="entry name" value="NAD(P)-binding Rossmann-like Domain"/>
    <property type="match status" value="1"/>
</dbReference>
<dbReference type="PROSITE" id="PS51201">
    <property type="entry name" value="RCK_N"/>
    <property type="match status" value="1"/>
</dbReference>
<dbReference type="Gene3D" id="1.10.287.70">
    <property type="match status" value="1"/>
</dbReference>
<evidence type="ECO:0000256" key="2">
    <source>
        <dbReference type="SAM" id="Phobius"/>
    </source>
</evidence>
<dbReference type="InterPro" id="IPR003148">
    <property type="entry name" value="RCK_N"/>
</dbReference>
<dbReference type="Pfam" id="PF02254">
    <property type="entry name" value="TrkA_N"/>
    <property type="match status" value="1"/>
</dbReference>
<sequence>MEYRKLRTTLMMLISVLLFGTISYHNIEGMPLFESFYMTMITISTVGFSEIKPLSPYGRIVTMIIISTGITIGAYTIGMILQLVVEGEFKKSYWRRKMEKKISRLKGHFIICGFGRIGALICSELKANDIDFVVIEKDPKVIAVLENDDFLYLPMDSTSEETLLKAGIMNARGIVTAVTHDADNVFIILTAKGLRPDIFVLSRSSDVKNETKLFRAGANRVVSPYLIGGKRMAQMLIKPTVIDFIDIAMMSNRLDLVMEEAQIGPGSSLVGKNLIQSNLRQDYGVIIVAIKKKAGEMIFNPMPQEKLEAEDILVVLGKSEIMDKMSQVL</sequence>
<dbReference type="EMBL" id="OJIN01000030">
    <property type="protein sequence ID" value="SPD72170.1"/>
    <property type="molecule type" value="Genomic_DNA"/>
</dbReference>
<dbReference type="InterPro" id="IPR036721">
    <property type="entry name" value="RCK_C_sf"/>
</dbReference>
<dbReference type="PROSITE" id="PS51202">
    <property type="entry name" value="RCK_C"/>
    <property type="match status" value="1"/>
</dbReference>
<evidence type="ECO:0000256" key="1">
    <source>
        <dbReference type="ARBA" id="ARBA00004651"/>
    </source>
</evidence>
<evidence type="ECO:0000259" key="3">
    <source>
        <dbReference type="PROSITE" id="PS51201"/>
    </source>
</evidence>
<dbReference type="InterPro" id="IPR050721">
    <property type="entry name" value="Trk_Ktr_HKT_K-transport"/>
</dbReference>
<dbReference type="Pfam" id="PF07885">
    <property type="entry name" value="Ion_trans_2"/>
    <property type="match status" value="1"/>
</dbReference>
<organism evidence="5">
    <name type="scientific">uncultured Desulfobacterium sp</name>
    <dbReference type="NCBI Taxonomy" id="201089"/>
    <lineage>
        <taxon>Bacteria</taxon>
        <taxon>Pseudomonadati</taxon>
        <taxon>Thermodesulfobacteriota</taxon>
        <taxon>Desulfobacteria</taxon>
        <taxon>Desulfobacterales</taxon>
        <taxon>Desulfobacteriaceae</taxon>
        <taxon>Desulfobacterium</taxon>
        <taxon>environmental samples</taxon>
    </lineage>
</organism>
<feature type="domain" description="RCK N-terminal" evidence="3">
    <location>
        <begin position="106"/>
        <end position="223"/>
    </location>
</feature>
<dbReference type="Gene3D" id="3.30.70.1450">
    <property type="entry name" value="Regulator of K+ conductance, C-terminal domain"/>
    <property type="match status" value="1"/>
</dbReference>
<protein>
    <submittedName>
        <fullName evidence="5">TrkA-N domain protein</fullName>
    </submittedName>
</protein>
<dbReference type="InterPro" id="IPR006037">
    <property type="entry name" value="RCK_C"/>
</dbReference>
<dbReference type="PANTHER" id="PTHR43833:SF9">
    <property type="entry name" value="POTASSIUM CHANNEL PROTEIN YUGO-RELATED"/>
    <property type="match status" value="1"/>
</dbReference>
<proteinExistence type="predicted"/>
<feature type="transmembrane region" description="Helical" evidence="2">
    <location>
        <begin position="9"/>
        <end position="27"/>
    </location>
</feature>
<dbReference type="Pfam" id="PF02080">
    <property type="entry name" value="TrkA_C"/>
    <property type="match status" value="1"/>
</dbReference>